<comment type="caution">
    <text evidence="2">The sequence shown here is derived from an EMBL/GenBank/DDBJ whole genome shotgun (WGS) entry which is preliminary data.</text>
</comment>
<organism evidence="2 3">
    <name type="scientific">Gossypium davidsonii</name>
    <name type="common">Davidson's cotton</name>
    <name type="synonym">Gossypium klotzschianum subsp. davidsonii</name>
    <dbReference type="NCBI Taxonomy" id="34287"/>
    <lineage>
        <taxon>Eukaryota</taxon>
        <taxon>Viridiplantae</taxon>
        <taxon>Streptophyta</taxon>
        <taxon>Embryophyta</taxon>
        <taxon>Tracheophyta</taxon>
        <taxon>Spermatophyta</taxon>
        <taxon>Magnoliopsida</taxon>
        <taxon>eudicotyledons</taxon>
        <taxon>Gunneridae</taxon>
        <taxon>Pentapetalae</taxon>
        <taxon>rosids</taxon>
        <taxon>malvids</taxon>
        <taxon>Malvales</taxon>
        <taxon>Malvaceae</taxon>
        <taxon>Malvoideae</taxon>
        <taxon>Gossypium</taxon>
    </lineage>
</organism>
<accession>A0A7J8SJQ1</accession>
<dbReference type="EMBL" id="JABFAC010000010">
    <property type="protein sequence ID" value="MBA0626075.1"/>
    <property type="molecule type" value="Genomic_DNA"/>
</dbReference>
<evidence type="ECO:0000256" key="1">
    <source>
        <dbReference type="SAM" id="MobiDB-lite"/>
    </source>
</evidence>
<evidence type="ECO:0008006" key="4">
    <source>
        <dbReference type="Google" id="ProtNLM"/>
    </source>
</evidence>
<evidence type="ECO:0000313" key="2">
    <source>
        <dbReference type="EMBL" id="MBA0626075.1"/>
    </source>
</evidence>
<feature type="region of interest" description="Disordered" evidence="1">
    <location>
        <begin position="77"/>
        <end position="99"/>
    </location>
</feature>
<name>A0A7J8SJQ1_GOSDV</name>
<reference evidence="2 3" key="1">
    <citation type="journal article" date="2019" name="Genome Biol. Evol.">
        <title>Insights into the evolution of the New World diploid cottons (Gossypium, subgenus Houzingenia) based on genome sequencing.</title>
        <authorList>
            <person name="Grover C.E."/>
            <person name="Arick M.A. 2nd"/>
            <person name="Thrash A."/>
            <person name="Conover J.L."/>
            <person name="Sanders W.S."/>
            <person name="Peterson D.G."/>
            <person name="Frelichowski J.E."/>
            <person name="Scheffler J.A."/>
            <person name="Scheffler B.E."/>
            <person name="Wendel J.F."/>
        </authorList>
    </citation>
    <scope>NUCLEOTIDE SEQUENCE [LARGE SCALE GENOMIC DNA]</scope>
    <source>
        <strain evidence="2">27</strain>
        <tissue evidence="2">Leaf</tissue>
    </source>
</reference>
<dbReference type="Proteomes" id="UP000593561">
    <property type="component" value="Unassembled WGS sequence"/>
</dbReference>
<protein>
    <recommendedName>
        <fullName evidence="4">DUF4283 domain-containing protein</fullName>
    </recommendedName>
</protein>
<sequence>MYRILKPLWFTKELVSFMKMANGLYLVKFGAVEDRERIFNLPPWLFDQSLFAMVPFIRVGKWRGGVEILEVDKTLHEEGGRTESTAEDKKQEEEVNRDGIEQSPVQMTRMWANELKHIRVRCRLERYFFVESEGRKGGLVLLWKEMVDEEIDRFLVSVSWLDKVPFLSMEVVRQANSDHDAILLDSLGRKLREVMRDLRLRTLLKGLRVKEMRM</sequence>
<proteinExistence type="predicted"/>
<evidence type="ECO:0000313" key="3">
    <source>
        <dbReference type="Proteomes" id="UP000593561"/>
    </source>
</evidence>
<keyword evidence="3" id="KW-1185">Reference proteome</keyword>
<dbReference type="AlphaFoldDB" id="A0A7J8SJQ1"/>
<gene>
    <name evidence="2" type="ORF">Godav_003806</name>
</gene>